<proteinExistence type="predicted"/>
<evidence type="ECO:0000313" key="1">
    <source>
        <dbReference type="EMBL" id="KAH7999298.1"/>
    </source>
</evidence>
<sequence>MCVMNSLSSKHPREARPPNPGNLNETLKSKQSESEELYRVIEGQNETITKLQDMLHRSQLGQLQDSESSSSSQQKQQMALLELQNTLSVVQLELQQMRRAKQQKDRQLAEEKRATQLVETWLQEEQQQKEAAWKQNWELQATLQQLQTELQTKNWQCWTVEREKCSAIKGQEQKIKQLNYCLAYKEQLVQEFKELLQYHQNLDKSPPSAAADMVQKLQQRVKDRDVALEQAVDEKFRVLEEKEQELQHLHWSLREREQDLERLRRALSSNETTIQGLENMLKTKGLELEQLSATCQNFQWVKEEVEAKFQSWQVEQEGIIQQLQTALHDRNKEVEALSAALQRKMGPGQRDIVEELCFRLQQKERMIQERLNDVNRHTEEQKAAIQSLLQTMSTKVQRSQALMRGRSGDNITITIPKGENSMSKKDDGASESTAGLEKELSSMKEELDLLARKERESRVQASDVESLTRSIQIKEELIKDLQMQLARSRRNAGLWRGWTQEVLMLHKSRFKSESQGVRKPLGNRKHCQLLLVLEELAAAEESSE</sequence>
<gene>
    <name evidence="1" type="ORF">K3G42_008337</name>
</gene>
<protein>
    <submittedName>
        <fullName evidence="1">Uncharacterized protein</fullName>
    </submittedName>
</protein>
<comment type="caution">
    <text evidence="1">The sequence shown here is derived from an EMBL/GenBank/DDBJ whole genome shotgun (WGS) entry which is preliminary data.</text>
</comment>
<reference evidence="1" key="1">
    <citation type="submission" date="2021-08" db="EMBL/GenBank/DDBJ databases">
        <title>The first chromosome-level gecko genome reveals the dynamic sex chromosomes of Neotropical dwarf geckos (Sphaerodactylidae: Sphaerodactylus).</title>
        <authorList>
            <person name="Pinto B.J."/>
            <person name="Keating S.E."/>
            <person name="Gamble T."/>
        </authorList>
    </citation>
    <scope>NUCLEOTIDE SEQUENCE</scope>
    <source>
        <strain evidence="1">TG3544</strain>
    </source>
</reference>
<name>A0ACB8F1R7_9SAUR</name>
<organism evidence="1 2">
    <name type="scientific">Sphaerodactylus townsendi</name>
    <dbReference type="NCBI Taxonomy" id="933632"/>
    <lineage>
        <taxon>Eukaryota</taxon>
        <taxon>Metazoa</taxon>
        <taxon>Chordata</taxon>
        <taxon>Craniata</taxon>
        <taxon>Vertebrata</taxon>
        <taxon>Euteleostomi</taxon>
        <taxon>Lepidosauria</taxon>
        <taxon>Squamata</taxon>
        <taxon>Bifurcata</taxon>
        <taxon>Gekkota</taxon>
        <taxon>Sphaerodactylidae</taxon>
        <taxon>Sphaerodactylus</taxon>
    </lineage>
</organism>
<dbReference type="EMBL" id="CM037618">
    <property type="protein sequence ID" value="KAH7999298.1"/>
    <property type="molecule type" value="Genomic_DNA"/>
</dbReference>
<keyword evidence="2" id="KW-1185">Reference proteome</keyword>
<dbReference type="Proteomes" id="UP000827872">
    <property type="component" value="Linkage Group LG05"/>
</dbReference>
<evidence type="ECO:0000313" key="2">
    <source>
        <dbReference type="Proteomes" id="UP000827872"/>
    </source>
</evidence>
<accession>A0ACB8F1R7</accession>